<keyword evidence="1" id="KW-0547">Nucleotide-binding</keyword>
<name>A0A6M0GYU9_9CLOT</name>
<organism evidence="4 5">
    <name type="scientific">Clostridium senegalense</name>
    <dbReference type="NCBI Taxonomy" id="1465809"/>
    <lineage>
        <taxon>Bacteria</taxon>
        <taxon>Bacillati</taxon>
        <taxon>Bacillota</taxon>
        <taxon>Clostridia</taxon>
        <taxon>Eubacteriales</taxon>
        <taxon>Clostridiaceae</taxon>
        <taxon>Clostridium</taxon>
    </lineage>
</organism>
<dbReference type="InterPro" id="IPR017871">
    <property type="entry name" value="ABC_transporter-like_CS"/>
</dbReference>
<keyword evidence="2 4" id="KW-0067">ATP-binding</keyword>
<evidence type="ECO:0000259" key="3">
    <source>
        <dbReference type="PROSITE" id="PS50893"/>
    </source>
</evidence>
<reference evidence="4 5" key="1">
    <citation type="submission" date="2020-02" db="EMBL/GenBank/DDBJ databases">
        <title>Genome assembly of a novel Clostridium senegalense strain.</title>
        <authorList>
            <person name="Gupta T.B."/>
            <person name="Jauregui R."/>
            <person name="Maclean P."/>
            <person name="Nawarathana A."/>
            <person name="Brightwell G."/>
        </authorList>
    </citation>
    <scope>NUCLEOTIDE SEQUENCE [LARGE SCALE GENOMIC DNA]</scope>
    <source>
        <strain evidence="4 5">AGRFS4</strain>
    </source>
</reference>
<dbReference type="GO" id="GO:0016887">
    <property type="term" value="F:ATP hydrolysis activity"/>
    <property type="evidence" value="ECO:0007669"/>
    <property type="project" value="InterPro"/>
</dbReference>
<comment type="caution">
    <text evidence="4">The sequence shown here is derived from an EMBL/GenBank/DDBJ whole genome shotgun (WGS) entry which is preliminary data.</text>
</comment>
<dbReference type="PROSITE" id="PS50893">
    <property type="entry name" value="ABC_TRANSPORTER_2"/>
    <property type="match status" value="1"/>
</dbReference>
<dbReference type="Proteomes" id="UP000481872">
    <property type="component" value="Unassembled WGS sequence"/>
</dbReference>
<dbReference type="PANTHER" id="PTHR43582:SF2">
    <property type="entry name" value="LINEARMYCIN RESISTANCE ATP-BINDING PROTEIN LNRL"/>
    <property type="match status" value="1"/>
</dbReference>
<feature type="domain" description="ABC transporter" evidence="3">
    <location>
        <begin position="2"/>
        <end position="220"/>
    </location>
</feature>
<dbReference type="PROSITE" id="PS00211">
    <property type="entry name" value="ABC_TRANSPORTER_1"/>
    <property type="match status" value="1"/>
</dbReference>
<dbReference type="PANTHER" id="PTHR43582">
    <property type="entry name" value="LINEARMYCIN RESISTANCE ATP-BINDING PROTEIN LNRL"/>
    <property type="match status" value="1"/>
</dbReference>
<protein>
    <submittedName>
        <fullName evidence="4">ABC transporter ATP-binding protein</fullName>
    </submittedName>
</protein>
<dbReference type="EMBL" id="JAAGPU010000002">
    <property type="protein sequence ID" value="NEU03746.1"/>
    <property type="molecule type" value="Genomic_DNA"/>
</dbReference>
<evidence type="ECO:0000313" key="5">
    <source>
        <dbReference type="Proteomes" id="UP000481872"/>
    </source>
</evidence>
<dbReference type="CDD" id="cd00267">
    <property type="entry name" value="ABC_ATPase"/>
    <property type="match status" value="1"/>
</dbReference>
<sequence length="295" mass="33642">MITINNLEVKYGEQVALQVKTPITFEEGDRIGIIGSNGAGKSTLVKAILGLINYKGNIRTKLKLTEISAHLQENNYPSTMAVKYVIEGILGIKIKNNHQLNDLISFFDFENCLNKKFSELSGGQKQRLTIILVLMQNNQLVFFDEVTSGLDFETRQNLMNKIIQWYDDKKSTICIVSHYYEELDQLANKILILDKGKVVDFGYKETLFEKYCGKAIITIENNIQNEKLAEKFKKILSPEHLIAIPCYTKEMELEIANRLINKNVNFKRSNNDIEIMSINAKANYDGGNKNECEVV</sequence>
<keyword evidence="5" id="KW-1185">Reference proteome</keyword>
<accession>A0A6M0GYU9</accession>
<dbReference type="Pfam" id="PF00005">
    <property type="entry name" value="ABC_tran"/>
    <property type="match status" value="1"/>
</dbReference>
<proteinExistence type="predicted"/>
<evidence type="ECO:0000256" key="2">
    <source>
        <dbReference type="ARBA" id="ARBA00022840"/>
    </source>
</evidence>
<dbReference type="InterPro" id="IPR003593">
    <property type="entry name" value="AAA+_ATPase"/>
</dbReference>
<evidence type="ECO:0000256" key="1">
    <source>
        <dbReference type="ARBA" id="ARBA00022741"/>
    </source>
</evidence>
<dbReference type="SUPFAM" id="SSF52540">
    <property type="entry name" value="P-loop containing nucleoside triphosphate hydrolases"/>
    <property type="match status" value="1"/>
</dbReference>
<gene>
    <name evidence="4" type="ORF">G3M99_02515</name>
</gene>
<dbReference type="Gene3D" id="3.40.50.300">
    <property type="entry name" value="P-loop containing nucleotide triphosphate hydrolases"/>
    <property type="match status" value="1"/>
</dbReference>
<evidence type="ECO:0000313" key="4">
    <source>
        <dbReference type="EMBL" id="NEU03746.1"/>
    </source>
</evidence>
<dbReference type="AlphaFoldDB" id="A0A6M0GYU9"/>
<dbReference type="RefSeq" id="WP_061994134.1">
    <property type="nucleotide sequence ID" value="NZ_JAAGPU010000002.1"/>
</dbReference>
<dbReference type="InterPro" id="IPR027417">
    <property type="entry name" value="P-loop_NTPase"/>
</dbReference>
<dbReference type="SMART" id="SM00382">
    <property type="entry name" value="AAA"/>
    <property type="match status" value="1"/>
</dbReference>
<dbReference type="InterPro" id="IPR003439">
    <property type="entry name" value="ABC_transporter-like_ATP-bd"/>
</dbReference>
<dbReference type="GO" id="GO:0005524">
    <property type="term" value="F:ATP binding"/>
    <property type="evidence" value="ECO:0007669"/>
    <property type="project" value="UniProtKB-KW"/>
</dbReference>